<dbReference type="InterPro" id="IPR047200">
    <property type="entry name" value="MFS_YcaD-like"/>
</dbReference>
<protein>
    <submittedName>
        <fullName evidence="7">Putative transport protein Mep</fullName>
    </submittedName>
</protein>
<feature type="transmembrane region" description="Helical" evidence="5">
    <location>
        <begin position="12"/>
        <end position="31"/>
    </location>
</feature>
<feature type="compositionally biased region" description="Basic and acidic residues" evidence="4">
    <location>
        <begin position="411"/>
        <end position="430"/>
    </location>
</feature>
<name>Q9AF18_AGRTU</name>
<dbReference type="PROSITE" id="PS50850">
    <property type="entry name" value="MFS"/>
    <property type="match status" value="1"/>
</dbReference>
<dbReference type="Gene3D" id="1.20.1250.20">
    <property type="entry name" value="MFS general substrate transporter like domains"/>
    <property type="match status" value="2"/>
</dbReference>
<dbReference type="PANTHER" id="PTHR23521:SF3">
    <property type="entry name" value="MFS TRANSPORTER"/>
    <property type="match status" value="1"/>
</dbReference>
<keyword evidence="3 5" id="KW-0472">Membrane</keyword>
<feature type="transmembrane region" description="Helical" evidence="5">
    <location>
        <begin position="98"/>
        <end position="121"/>
    </location>
</feature>
<evidence type="ECO:0000256" key="4">
    <source>
        <dbReference type="SAM" id="MobiDB-lite"/>
    </source>
</evidence>
<dbReference type="AlphaFoldDB" id="Q9AF18"/>
<feature type="transmembrane region" description="Helical" evidence="5">
    <location>
        <begin position="228"/>
        <end position="252"/>
    </location>
</feature>
<feature type="transmembrane region" description="Helical" evidence="5">
    <location>
        <begin position="159"/>
        <end position="177"/>
    </location>
</feature>
<organism evidence="7">
    <name type="scientific">Agrobacterium tumefaciens</name>
    <dbReference type="NCBI Taxonomy" id="358"/>
    <lineage>
        <taxon>Bacteria</taxon>
        <taxon>Pseudomonadati</taxon>
        <taxon>Pseudomonadota</taxon>
        <taxon>Alphaproteobacteria</taxon>
        <taxon>Hyphomicrobiales</taxon>
        <taxon>Rhizobiaceae</taxon>
        <taxon>Rhizobium/Agrobacterium group</taxon>
        <taxon>Agrobacterium</taxon>
        <taxon>Agrobacterium tumefaciens complex</taxon>
    </lineage>
</organism>
<reference evidence="7" key="1">
    <citation type="journal article" date="2001" name="J. Bacteriol.">
        <title>The Agrobacterium tumefaciens rnd homolog is required for TraR-mediated quorum-dependent activation of Ti plasmid tra gene expression.</title>
        <authorList>
            <person name="Luo Z.Q."/>
            <person name="Farrand S.K."/>
        </authorList>
    </citation>
    <scope>NUCLEOTIDE SEQUENCE</scope>
</reference>
<proteinExistence type="predicted"/>
<feature type="transmembrane region" description="Helical" evidence="5">
    <location>
        <begin position="289"/>
        <end position="308"/>
    </location>
</feature>
<evidence type="ECO:0000313" key="7">
    <source>
        <dbReference type="EMBL" id="AAK13016.1"/>
    </source>
</evidence>
<feature type="transmembrane region" description="Helical" evidence="5">
    <location>
        <begin position="74"/>
        <end position="92"/>
    </location>
</feature>
<evidence type="ECO:0000256" key="5">
    <source>
        <dbReference type="SAM" id="Phobius"/>
    </source>
</evidence>
<dbReference type="CDD" id="cd17477">
    <property type="entry name" value="MFS_YcaD_like"/>
    <property type="match status" value="1"/>
</dbReference>
<dbReference type="InterPro" id="IPR036259">
    <property type="entry name" value="MFS_trans_sf"/>
</dbReference>
<feature type="transmembrane region" description="Helical" evidence="5">
    <location>
        <begin position="43"/>
        <end position="62"/>
    </location>
</feature>
<feature type="domain" description="Major facilitator superfamily (MFS) profile" evidence="6">
    <location>
        <begin position="199"/>
        <end position="430"/>
    </location>
</feature>
<keyword evidence="1 5" id="KW-0812">Transmembrane</keyword>
<evidence type="ECO:0000256" key="2">
    <source>
        <dbReference type="ARBA" id="ARBA00022989"/>
    </source>
</evidence>
<feature type="region of interest" description="Disordered" evidence="4">
    <location>
        <begin position="405"/>
        <end position="430"/>
    </location>
</feature>
<evidence type="ECO:0000259" key="6">
    <source>
        <dbReference type="PROSITE" id="PS50850"/>
    </source>
</evidence>
<gene>
    <name evidence="7" type="primary">mep</name>
</gene>
<dbReference type="SUPFAM" id="SSF103473">
    <property type="entry name" value="MFS general substrate transporter"/>
    <property type="match status" value="1"/>
</dbReference>
<dbReference type="Pfam" id="PF07690">
    <property type="entry name" value="MFS_1"/>
    <property type="match status" value="1"/>
</dbReference>
<reference evidence="7" key="2">
    <citation type="submission" date="2001-01" db="EMBL/GenBank/DDBJ databases">
        <authorList>
            <person name="Luo Z.-Q."/>
            <person name="Farrand S.K."/>
        </authorList>
    </citation>
    <scope>NUCLEOTIDE SEQUENCE</scope>
</reference>
<dbReference type="GO" id="GO:0022857">
    <property type="term" value="F:transmembrane transporter activity"/>
    <property type="evidence" value="ECO:0007669"/>
    <property type="project" value="InterPro"/>
</dbReference>
<dbReference type="PANTHER" id="PTHR23521">
    <property type="entry name" value="TRANSPORTER MFS SUPERFAMILY"/>
    <property type="match status" value="1"/>
</dbReference>
<dbReference type="InterPro" id="IPR020846">
    <property type="entry name" value="MFS_dom"/>
</dbReference>
<feature type="transmembrane region" description="Helical" evidence="5">
    <location>
        <begin position="264"/>
        <end position="283"/>
    </location>
</feature>
<dbReference type="InterPro" id="IPR011701">
    <property type="entry name" value="MFS"/>
</dbReference>
<evidence type="ECO:0000256" key="1">
    <source>
        <dbReference type="ARBA" id="ARBA00022692"/>
    </source>
</evidence>
<sequence length="430" mass="46176">MSQDQDLLSRFLVTAGILIGGNGLQGTYIALRGLSEGFSASTIGLISAAYSIGFALGCISVTQLMRRIGHIRTFATMAAVASAASIAMPLVLHPLFWMLMRFVIGIAVACLFAAIESWINAQVTNSTVRGTLSIYRFVDLGSVTLAQYIIPIAGIDGPVVFSLIAMALTLSLVPISIADKSNPTPPKQIPFNLFAVWRISPLAVVGCVAVGLSMAAFRNMGPIYAEQIGMSVTAIATFMSAGIIGGVVLQYPLGVYSDRYDRRIIILATTAGSVIVGLFLAFFAGTDEWSNIIGVFVFGAFALPLYSLSSAHGNDHAREGEHAMMSAGLLFFWSVGATVGPLLASLLIDQFGPKALFSYTAAIQIVFIAYTLYRLQVRVGVPVEERNWRFRSLLRTSAYFQKLAAPTPPQKADHPKKDEPEPDPPEKNDP</sequence>
<feature type="transmembrane region" description="Helical" evidence="5">
    <location>
        <begin position="189"/>
        <end position="216"/>
    </location>
</feature>
<evidence type="ECO:0000256" key="3">
    <source>
        <dbReference type="ARBA" id="ARBA00023136"/>
    </source>
</evidence>
<feature type="transmembrane region" description="Helical" evidence="5">
    <location>
        <begin position="329"/>
        <end position="348"/>
    </location>
</feature>
<dbReference type="GO" id="GO:0005886">
    <property type="term" value="C:plasma membrane"/>
    <property type="evidence" value="ECO:0007669"/>
    <property type="project" value="TreeGrafter"/>
</dbReference>
<feature type="transmembrane region" description="Helical" evidence="5">
    <location>
        <begin position="354"/>
        <end position="373"/>
    </location>
</feature>
<keyword evidence="2 5" id="KW-1133">Transmembrane helix</keyword>
<accession>Q9AF18</accession>
<dbReference type="EMBL" id="AY026066">
    <property type="protein sequence ID" value="AAK13016.1"/>
    <property type="molecule type" value="Genomic_DNA"/>
</dbReference>